<dbReference type="InterPro" id="IPR004274">
    <property type="entry name" value="FCP1_dom"/>
</dbReference>
<feature type="region of interest" description="Disordered" evidence="2">
    <location>
        <begin position="1"/>
        <end position="23"/>
    </location>
</feature>
<keyword evidence="1" id="KW-0811">Translocation</keyword>
<sequence>MPSLKMKTKLATSSSKEKNGLHVCPNSSVITKSSLSRTRSVQNADEVADLIHNTHDVLLILVQSSVALILAVPSYYKVHPHQVGRNGDHANDLVDDLLEKQQSPVADSANLDTMWSVKKTVCERAETRASGKESTVICKSSSETIFSPSVEPVGGAHSESDIPSDGASNDFYVPQLETEDSDSSRSSCEHQTCNVSDFYISDMIVSCLAVEGETIYDDSLTDRFLADYKCEEPNIFTNVDEEYLLLPFLEDTAAASYNQECRTSSETAVQSDDSSLYMAIHQLRSSEQSDAFTYLESDQAECFDPHIFIRNLPEIIERPNILPKESETCKPITLVLDLDETLVHSTLEHCDDADFTFPVSFSMKEHIVYVKQRPHLRTFLERVAGMFDIVIFTASQSIYAKQLLDILDPDGKIISRRAYRESCIFSDGSYTKDLTVFRLQVNNGIPIKSWFDDPSDSALISLLPFLETLADADDVRPIIAKKFGNKE</sequence>
<organism evidence="4 5">
    <name type="scientific">Solanum bulbocastanum</name>
    <name type="common">Wild potato</name>
    <dbReference type="NCBI Taxonomy" id="147425"/>
    <lineage>
        <taxon>Eukaryota</taxon>
        <taxon>Viridiplantae</taxon>
        <taxon>Streptophyta</taxon>
        <taxon>Embryophyta</taxon>
        <taxon>Tracheophyta</taxon>
        <taxon>Spermatophyta</taxon>
        <taxon>Magnoliopsida</taxon>
        <taxon>eudicotyledons</taxon>
        <taxon>Gunneridae</taxon>
        <taxon>Pentapetalae</taxon>
        <taxon>asterids</taxon>
        <taxon>lamiids</taxon>
        <taxon>Solanales</taxon>
        <taxon>Solanaceae</taxon>
        <taxon>Solanoideae</taxon>
        <taxon>Solaneae</taxon>
        <taxon>Solanum</taxon>
    </lineage>
</organism>
<comment type="similarity">
    <text evidence="1">Belongs to the TIM50 family.</text>
</comment>
<dbReference type="GO" id="GO:0015031">
    <property type="term" value="P:protein transport"/>
    <property type="evidence" value="ECO:0007669"/>
    <property type="project" value="UniProtKB-KW"/>
</dbReference>
<name>A0AAN8TZK8_SOLBU</name>
<proteinExistence type="inferred from homology"/>
<dbReference type="InterPro" id="IPR050365">
    <property type="entry name" value="TIM50"/>
</dbReference>
<dbReference type="SUPFAM" id="SSF56784">
    <property type="entry name" value="HAD-like"/>
    <property type="match status" value="1"/>
</dbReference>
<protein>
    <recommendedName>
        <fullName evidence="1">Mitochondrial import inner membrane translocase subunit TIM50</fullName>
    </recommendedName>
</protein>
<feature type="region of interest" description="Disordered" evidence="2">
    <location>
        <begin position="149"/>
        <end position="172"/>
    </location>
</feature>
<comment type="subunit">
    <text evidence="1">Component of the TIM23 complex.</text>
</comment>
<dbReference type="Pfam" id="PF03031">
    <property type="entry name" value="NIF"/>
    <property type="match status" value="1"/>
</dbReference>
<reference evidence="4 5" key="1">
    <citation type="submission" date="2024-02" db="EMBL/GenBank/DDBJ databases">
        <title>de novo genome assembly of Solanum bulbocastanum strain 11H21.</title>
        <authorList>
            <person name="Hosaka A.J."/>
        </authorList>
    </citation>
    <scope>NUCLEOTIDE SEQUENCE [LARGE SCALE GENOMIC DNA]</scope>
    <source>
        <tissue evidence="4">Young leaves</tissue>
    </source>
</reference>
<dbReference type="InterPro" id="IPR023214">
    <property type="entry name" value="HAD_sf"/>
</dbReference>
<dbReference type="InterPro" id="IPR036412">
    <property type="entry name" value="HAD-like_sf"/>
</dbReference>
<keyword evidence="5" id="KW-1185">Reference proteome</keyword>
<evidence type="ECO:0000313" key="5">
    <source>
        <dbReference type="Proteomes" id="UP001371456"/>
    </source>
</evidence>
<dbReference type="Gene3D" id="3.40.50.1000">
    <property type="entry name" value="HAD superfamily/HAD-like"/>
    <property type="match status" value="1"/>
</dbReference>
<keyword evidence="1" id="KW-0496">Mitochondrion</keyword>
<evidence type="ECO:0000259" key="3">
    <source>
        <dbReference type="PROSITE" id="PS50969"/>
    </source>
</evidence>
<dbReference type="PANTHER" id="PTHR12210">
    <property type="entry name" value="DULLARD PROTEIN PHOSPHATASE"/>
    <property type="match status" value="1"/>
</dbReference>
<comment type="function">
    <text evidence="1">Essential component of the TIM23 complex, a complex that mediates the translocation of transit peptide-containing proteins across the mitochondrial inner membrane.</text>
</comment>
<comment type="caution">
    <text evidence="4">The sequence shown here is derived from an EMBL/GenBank/DDBJ whole genome shotgun (WGS) entry which is preliminary data.</text>
</comment>
<gene>
    <name evidence="4" type="ORF">RDI58_004967</name>
</gene>
<dbReference type="AlphaFoldDB" id="A0AAN8TZK8"/>
<comment type="subcellular location">
    <subcellularLocation>
        <location evidence="1">Mitochondrion inner membrane</location>
        <topology evidence="1">Single-pass membrane protein</topology>
    </subcellularLocation>
</comment>
<dbReference type="GO" id="GO:0005744">
    <property type="term" value="C:TIM23 mitochondrial import inner membrane translocase complex"/>
    <property type="evidence" value="ECO:0007669"/>
    <property type="project" value="UniProtKB-UniRule"/>
</dbReference>
<accession>A0AAN8TZK8</accession>
<keyword evidence="1" id="KW-0809">Transit peptide</keyword>
<evidence type="ECO:0000256" key="1">
    <source>
        <dbReference type="RuleBase" id="RU365079"/>
    </source>
</evidence>
<evidence type="ECO:0000313" key="4">
    <source>
        <dbReference type="EMBL" id="KAK6797265.1"/>
    </source>
</evidence>
<keyword evidence="1" id="KW-0813">Transport</keyword>
<dbReference type="CDD" id="cd07521">
    <property type="entry name" value="HAD_FCP1-like"/>
    <property type="match status" value="1"/>
</dbReference>
<keyword evidence="1" id="KW-0653">Protein transport</keyword>
<feature type="domain" description="FCP1 homology" evidence="3">
    <location>
        <begin position="327"/>
        <end position="487"/>
    </location>
</feature>
<dbReference type="EMBL" id="JBANQN010000002">
    <property type="protein sequence ID" value="KAK6797265.1"/>
    <property type="molecule type" value="Genomic_DNA"/>
</dbReference>
<dbReference type="PROSITE" id="PS50969">
    <property type="entry name" value="FCP1"/>
    <property type="match status" value="1"/>
</dbReference>
<dbReference type="SMART" id="SM00577">
    <property type="entry name" value="CPDc"/>
    <property type="match status" value="1"/>
</dbReference>
<evidence type="ECO:0000256" key="2">
    <source>
        <dbReference type="SAM" id="MobiDB-lite"/>
    </source>
</evidence>
<dbReference type="Proteomes" id="UP001371456">
    <property type="component" value="Unassembled WGS sequence"/>
</dbReference>